<dbReference type="Pfam" id="PF07722">
    <property type="entry name" value="Peptidase_C26"/>
    <property type="match status" value="1"/>
</dbReference>
<dbReference type="EMBL" id="BONY01000023">
    <property type="protein sequence ID" value="GIH06011.1"/>
    <property type="molecule type" value="Genomic_DNA"/>
</dbReference>
<dbReference type="PROSITE" id="PS51273">
    <property type="entry name" value="GATASE_TYPE_1"/>
    <property type="match status" value="1"/>
</dbReference>
<dbReference type="InterPro" id="IPR011697">
    <property type="entry name" value="Peptidase_C26"/>
</dbReference>
<dbReference type="InterPro" id="IPR029062">
    <property type="entry name" value="Class_I_gatase-like"/>
</dbReference>
<sequence length="239" mass="25652">MIGISTYVEQARFSVQDALSAVLPWSYVEQVRTAGGRPVLVPPCPDGGLEVLDGLDGLIIAGGQDVEPARYGELAHPKVYTSPVRDAGELPLARHALMHGIPLLGICRGMQVMAVVSGGRLHQHLPEAVGHEGHSMPGPKKRYNNHLVRFASGSKCRELLGAETEVNSYHHQGVADPGRLIPTGWCPDDDLIEAVEHPDHPFAVGVQWHPEDLADPALFVALVTAASQSKARRSSLVTV</sequence>
<proteinExistence type="predicted"/>
<evidence type="ECO:0000313" key="2">
    <source>
        <dbReference type="Proteomes" id="UP000612899"/>
    </source>
</evidence>
<dbReference type="PANTHER" id="PTHR43235:SF1">
    <property type="entry name" value="GLUTAMINE AMIDOTRANSFERASE PB2B2.05-RELATED"/>
    <property type="match status" value="1"/>
</dbReference>
<dbReference type="GO" id="GO:0006598">
    <property type="term" value="P:polyamine catabolic process"/>
    <property type="evidence" value="ECO:0007669"/>
    <property type="project" value="TreeGrafter"/>
</dbReference>
<dbReference type="InterPro" id="IPR044668">
    <property type="entry name" value="PuuD-like"/>
</dbReference>
<protein>
    <submittedName>
        <fullName evidence="1">Gamma-glutamyl-gamma-aminobutyrate hydrolase</fullName>
    </submittedName>
</protein>
<dbReference type="GO" id="GO:0005829">
    <property type="term" value="C:cytosol"/>
    <property type="evidence" value="ECO:0007669"/>
    <property type="project" value="TreeGrafter"/>
</dbReference>
<dbReference type="GO" id="GO:0033969">
    <property type="term" value="F:gamma-glutamyl-gamma-aminobutyrate hydrolase activity"/>
    <property type="evidence" value="ECO:0007669"/>
    <property type="project" value="TreeGrafter"/>
</dbReference>
<gene>
    <name evidence="1" type="ORF">Rhe02_40780</name>
</gene>
<name>A0A8J3VHG0_9ACTN</name>
<dbReference type="Proteomes" id="UP000612899">
    <property type="component" value="Unassembled WGS sequence"/>
</dbReference>
<keyword evidence="1" id="KW-0378">Hydrolase</keyword>
<reference evidence="1" key="1">
    <citation type="submission" date="2021-01" db="EMBL/GenBank/DDBJ databases">
        <title>Whole genome shotgun sequence of Rhizocola hellebori NBRC 109834.</title>
        <authorList>
            <person name="Komaki H."/>
            <person name="Tamura T."/>
        </authorList>
    </citation>
    <scope>NUCLEOTIDE SEQUENCE</scope>
    <source>
        <strain evidence="1">NBRC 109834</strain>
    </source>
</reference>
<keyword evidence="2" id="KW-1185">Reference proteome</keyword>
<dbReference type="SUPFAM" id="SSF52317">
    <property type="entry name" value="Class I glutamine amidotransferase-like"/>
    <property type="match status" value="1"/>
</dbReference>
<dbReference type="Gene3D" id="3.40.50.880">
    <property type="match status" value="1"/>
</dbReference>
<dbReference type="PANTHER" id="PTHR43235">
    <property type="entry name" value="GLUTAMINE AMIDOTRANSFERASE PB2B2.05-RELATED"/>
    <property type="match status" value="1"/>
</dbReference>
<dbReference type="AlphaFoldDB" id="A0A8J3VHG0"/>
<organism evidence="1 2">
    <name type="scientific">Rhizocola hellebori</name>
    <dbReference type="NCBI Taxonomy" id="1392758"/>
    <lineage>
        <taxon>Bacteria</taxon>
        <taxon>Bacillati</taxon>
        <taxon>Actinomycetota</taxon>
        <taxon>Actinomycetes</taxon>
        <taxon>Micromonosporales</taxon>
        <taxon>Micromonosporaceae</taxon>
        <taxon>Rhizocola</taxon>
    </lineage>
</organism>
<comment type="caution">
    <text evidence="1">The sequence shown here is derived from an EMBL/GenBank/DDBJ whole genome shotgun (WGS) entry which is preliminary data.</text>
</comment>
<dbReference type="CDD" id="cd01745">
    <property type="entry name" value="GATase1_2"/>
    <property type="match status" value="1"/>
</dbReference>
<accession>A0A8J3VHG0</accession>
<evidence type="ECO:0000313" key="1">
    <source>
        <dbReference type="EMBL" id="GIH06011.1"/>
    </source>
</evidence>